<evidence type="ECO:0000256" key="1">
    <source>
        <dbReference type="SAM" id="MobiDB-lite"/>
    </source>
</evidence>
<accession>A0A367INT6</accession>
<sequence>MVRLTHLSIALIALIVTTSAAPCYGGASVASHPDCQTDYTPFVNNQVHDKSLNDKSHNNKPHNGKSLDDGKDYMSSNDSDDSCDDDDSGSDGSGKDSDESGDGGLVSLFNHGSVVNGDVKAKNIVNDLIHAHVLGKRDNLIDAFDHGSVVNGDVKAKNIVNDPIHAHVG</sequence>
<feature type="region of interest" description="Disordered" evidence="1">
    <location>
        <begin position="48"/>
        <end position="103"/>
    </location>
</feature>
<name>A0A367INT6_RHIST</name>
<keyword evidence="4" id="KW-1185">Reference proteome</keyword>
<feature type="chain" id="PRO_5016653937" evidence="2">
    <location>
        <begin position="21"/>
        <end position="169"/>
    </location>
</feature>
<protein>
    <submittedName>
        <fullName evidence="3">Uncharacterized protein</fullName>
    </submittedName>
</protein>
<gene>
    <name evidence="3" type="ORF">CU098_005674</name>
</gene>
<evidence type="ECO:0000313" key="3">
    <source>
        <dbReference type="EMBL" id="RCH79348.1"/>
    </source>
</evidence>
<evidence type="ECO:0000256" key="2">
    <source>
        <dbReference type="SAM" id="SignalP"/>
    </source>
</evidence>
<evidence type="ECO:0000313" key="4">
    <source>
        <dbReference type="Proteomes" id="UP000253551"/>
    </source>
</evidence>
<organism evidence="3 4">
    <name type="scientific">Rhizopus stolonifer</name>
    <name type="common">Rhizopus nigricans</name>
    <dbReference type="NCBI Taxonomy" id="4846"/>
    <lineage>
        <taxon>Eukaryota</taxon>
        <taxon>Fungi</taxon>
        <taxon>Fungi incertae sedis</taxon>
        <taxon>Mucoromycota</taxon>
        <taxon>Mucoromycotina</taxon>
        <taxon>Mucoromycetes</taxon>
        <taxon>Mucorales</taxon>
        <taxon>Mucorineae</taxon>
        <taxon>Rhizopodaceae</taxon>
        <taxon>Rhizopus</taxon>
    </lineage>
</organism>
<keyword evidence="2" id="KW-0732">Signal</keyword>
<feature type="compositionally biased region" description="Acidic residues" evidence="1">
    <location>
        <begin position="78"/>
        <end position="89"/>
    </location>
</feature>
<dbReference type="Proteomes" id="UP000253551">
    <property type="component" value="Unassembled WGS sequence"/>
</dbReference>
<dbReference type="AlphaFoldDB" id="A0A367INT6"/>
<feature type="signal peptide" evidence="2">
    <location>
        <begin position="1"/>
        <end position="20"/>
    </location>
</feature>
<comment type="caution">
    <text evidence="3">The sequence shown here is derived from an EMBL/GenBank/DDBJ whole genome shotgun (WGS) entry which is preliminary data.</text>
</comment>
<dbReference type="EMBL" id="PJQM01006639">
    <property type="protein sequence ID" value="RCH79348.1"/>
    <property type="molecule type" value="Genomic_DNA"/>
</dbReference>
<reference evidence="3 4" key="1">
    <citation type="journal article" date="2018" name="G3 (Bethesda)">
        <title>Phylogenetic and Phylogenomic Definition of Rhizopus Species.</title>
        <authorList>
            <person name="Gryganskyi A.P."/>
            <person name="Golan J."/>
            <person name="Dolatabadi S."/>
            <person name="Mondo S."/>
            <person name="Robb S."/>
            <person name="Idnurm A."/>
            <person name="Muszewska A."/>
            <person name="Steczkiewicz K."/>
            <person name="Masonjones S."/>
            <person name="Liao H.L."/>
            <person name="Gajdeczka M.T."/>
            <person name="Anike F."/>
            <person name="Vuek A."/>
            <person name="Anishchenko I.M."/>
            <person name="Voigt K."/>
            <person name="de Hoog G.S."/>
            <person name="Smith M.E."/>
            <person name="Heitman J."/>
            <person name="Vilgalys R."/>
            <person name="Stajich J.E."/>
        </authorList>
    </citation>
    <scope>NUCLEOTIDE SEQUENCE [LARGE SCALE GENOMIC DNA]</scope>
    <source>
        <strain evidence="3 4">LSU 92-RS-03</strain>
    </source>
</reference>
<feature type="compositionally biased region" description="Basic and acidic residues" evidence="1">
    <location>
        <begin position="48"/>
        <end position="57"/>
    </location>
</feature>
<proteinExistence type="predicted"/>